<dbReference type="InterPro" id="IPR001920">
    <property type="entry name" value="Asp/Glu_race"/>
</dbReference>
<keyword evidence="2" id="KW-0413">Isomerase</keyword>
<dbReference type="InterPro" id="IPR004380">
    <property type="entry name" value="Asp_race"/>
</dbReference>
<accession>Q2SPS7</accession>
<dbReference type="PANTHER" id="PTHR21198">
    <property type="entry name" value="GLUTAMATE RACEMASE"/>
    <property type="match status" value="1"/>
</dbReference>
<evidence type="ECO:0000313" key="3">
    <source>
        <dbReference type="EMBL" id="ABC27347.1"/>
    </source>
</evidence>
<organism evidence="3 4">
    <name type="scientific">Hahella chejuensis (strain KCTC 2396)</name>
    <dbReference type="NCBI Taxonomy" id="349521"/>
    <lineage>
        <taxon>Bacteria</taxon>
        <taxon>Pseudomonadati</taxon>
        <taxon>Pseudomonadota</taxon>
        <taxon>Gammaproteobacteria</taxon>
        <taxon>Oceanospirillales</taxon>
        <taxon>Hahellaceae</taxon>
        <taxon>Hahella</taxon>
    </lineage>
</organism>
<dbReference type="AlphaFoldDB" id="Q2SPS7"/>
<proteinExistence type="inferred from homology"/>
<dbReference type="SUPFAM" id="SSF53681">
    <property type="entry name" value="Aspartate/glutamate racemase"/>
    <property type="match status" value="2"/>
</dbReference>
<dbReference type="HOGENOM" id="CLU_055360_1_0_6"/>
<dbReference type="eggNOG" id="COG1794">
    <property type="taxonomic scope" value="Bacteria"/>
</dbReference>
<evidence type="ECO:0000313" key="4">
    <source>
        <dbReference type="Proteomes" id="UP000000238"/>
    </source>
</evidence>
<evidence type="ECO:0000256" key="1">
    <source>
        <dbReference type="ARBA" id="ARBA00007847"/>
    </source>
</evidence>
<gene>
    <name evidence="3" type="ordered locus">HCH_00437</name>
</gene>
<dbReference type="Pfam" id="PF01177">
    <property type="entry name" value="Asp_Glu_race"/>
    <property type="match status" value="1"/>
</dbReference>
<dbReference type="NCBIfam" id="TIGR00035">
    <property type="entry name" value="asp_race"/>
    <property type="match status" value="1"/>
</dbReference>
<dbReference type="KEGG" id="hch:HCH_00437"/>
<evidence type="ECO:0000256" key="2">
    <source>
        <dbReference type="ARBA" id="ARBA00023235"/>
    </source>
</evidence>
<dbReference type="InterPro" id="IPR015942">
    <property type="entry name" value="Asp/Glu/hydantoin_racemase"/>
</dbReference>
<dbReference type="Gene3D" id="3.40.50.1860">
    <property type="match status" value="2"/>
</dbReference>
<dbReference type="GO" id="GO:0047661">
    <property type="term" value="F:amino-acid racemase activity"/>
    <property type="evidence" value="ECO:0007669"/>
    <property type="project" value="InterPro"/>
</dbReference>
<name>Q2SPS7_HAHCH</name>
<sequence length="230" mass="25446">MKILGILGGMSWESTQSYYRLINQGVKDALGGLHSAKLLMHSFDFAEIERLQAQQDWNSLAEMLAEAAAGLERAGAQAMLIATNTMHKVAPEVERRLTIPLLHIADAAADELQRNGHKKVALLGTRYTMQLDFYKTRIHDATGIAVITPESAQQEEINRIIYEELCRGELLPSSRDFYYRVIENLASQGAEGVILGCTEIGLLVSPEDCVIPLYDTTNLHCAMAVKWATA</sequence>
<dbReference type="EMBL" id="CP000155">
    <property type="protein sequence ID" value="ABC27347.1"/>
    <property type="molecule type" value="Genomic_DNA"/>
</dbReference>
<dbReference type="InterPro" id="IPR033134">
    <property type="entry name" value="Asp/Glu_racemase_AS_2"/>
</dbReference>
<dbReference type="RefSeq" id="WP_011394424.1">
    <property type="nucleotide sequence ID" value="NC_007645.1"/>
</dbReference>
<dbReference type="Proteomes" id="UP000000238">
    <property type="component" value="Chromosome"/>
</dbReference>
<dbReference type="OrthoDB" id="9803739at2"/>
<protein>
    <submittedName>
        <fullName evidence="3">Aspartate racemase</fullName>
    </submittedName>
</protein>
<dbReference type="PROSITE" id="PS00924">
    <property type="entry name" value="ASP_GLU_RACEMASE_2"/>
    <property type="match status" value="1"/>
</dbReference>
<comment type="similarity">
    <text evidence="1">Belongs to the aspartate/glutamate racemases family.</text>
</comment>
<reference evidence="3 4" key="1">
    <citation type="journal article" date="2005" name="Nucleic Acids Res.">
        <title>Genomic blueprint of Hahella chejuensis, a marine microbe producing an algicidal agent.</title>
        <authorList>
            <person name="Jeong H."/>
            <person name="Yim J.H."/>
            <person name="Lee C."/>
            <person name="Choi S.-H."/>
            <person name="Park Y.K."/>
            <person name="Yoon S.H."/>
            <person name="Hur C.-G."/>
            <person name="Kang H.-Y."/>
            <person name="Kim D."/>
            <person name="Lee H.H."/>
            <person name="Park K.H."/>
            <person name="Park S.-H."/>
            <person name="Park H.-S."/>
            <person name="Lee H.K."/>
            <person name="Oh T.K."/>
            <person name="Kim J.F."/>
        </authorList>
    </citation>
    <scope>NUCLEOTIDE SEQUENCE [LARGE SCALE GENOMIC DNA]</scope>
    <source>
        <strain evidence="3 4">KCTC 2396</strain>
    </source>
</reference>
<keyword evidence="4" id="KW-1185">Reference proteome</keyword>
<dbReference type="PANTHER" id="PTHR21198:SF7">
    <property type="entry name" value="ASPARTATE-GLUTAMATE RACEMASE FAMILY"/>
    <property type="match status" value="1"/>
</dbReference>
<dbReference type="STRING" id="349521.HCH_00437"/>